<comment type="subcellular location">
    <subcellularLocation>
        <location evidence="1">Nucleus</location>
    </subcellularLocation>
</comment>
<keyword evidence="3" id="KW-0677">Repeat</keyword>
<organism evidence="9 10">
    <name type="scientific">Oikopleura dioica</name>
    <name type="common">Tunicate</name>
    <dbReference type="NCBI Taxonomy" id="34765"/>
    <lineage>
        <taxon>Eukaryota</taxon>
        <taxon>Metazoa</taxon>
        <taxon>Chordata</taxon>
        <taxon>Tunicata</taxon>
        <taxon>Appendicularia</taxon>
        <taxon>Copelata</taxon>
        <taxon>Oikopleuridae</taxon>
        <taxon>Oikopleura</taxon>
    </lineage>
</organism>
<proteinExistence type="predicted"/>
<evidence type="ECO:0000256" key="2">
    <source>
        <dbReference type="ARBA" id="ARBA00022723"/>
    </source>
</evidence>
<accession>A0ABN7SS29</accession>
<keyword evidence="5" id="KW-0862">Zinc</keyword>
<keyword evidence="6" id="KW-0539">Nucleus</keyword>
<dbReference type="SUPFAM" id="SSF57667">
    <property type="entry name" value="beta-beta-alpha zinc fingers"/>
    <property type="match status" value="1"/>
</dbReference>
<name>A0ABN7SS29_OIKDI</name>
<dbReference type="InterPro" id="IPR013087">
    <property type="entry name" value="Znf_C2H2_type"/>
</dbReference>
<evidence type="ECO:0000313" key="9">
    <source>
        <dbReference type="EMBL" id="CAG5103358.1"/>
    </source>
</evidence>
<dbReference type="Gene3D" id="3.30.160.60">
    <property type="entry name" value="Classic Zinc Finger"/>
    <property type="match status" value="2"/>
</dbReference>
<evidence type="ECO:0000256" key="5">
    <source>
        <dbReference type="ARBA" id="ARBA00022833"/>
    </source>
</evidence>
<evidence type="ECO:0000256" key="3">
    <source>
        <dbReference type="ARBA" id="ARBA00022737"/>
    </source>
</evidence>
<gene>
    <name evidence="9" type="ORF">OKIOD_LOCUS9501</name>
</gene>
<dbReference type="PANTHER" id="PTHR24394:SF44">
    <property type="entry name" value="ZINC FINGER PROTEIN 271-LIKE"/>
    <property type="match status" value="1"/>
</dbReference>
<keyword evidence="2" id="KW-0479">Metal-binding</keyword>
<reference evidence="9 10" key="1">
    <citation type="submission" date="2021-04" db="EMBL/GenBank/DDBJ databases">
        <authorList>
            <person name="Bliznina A."/>
        </authorList>
    </citation>
    <scope>NUCLEOTIDE SEQUENCE [LARGE SCALE GENOMIC DNA]</scope>
</reference>
<dbReference type="Proteomes" id="UP001158576">
    <property type="component" value="Chromosome 1"/>
</dbReference>
<dbReference type="PROSITE" id="PS50157">
    <property type="entry name" value="ZINC_FINGER_C2H2_2"/>
    <property type="match status" value="2"/>
</dbReference>
<dbReference type="Pfam" id="PF13465">
    <property type="entry name" value="zf-H2C2_2"/>
    <property type="match status" value="1"/>
</dbReference>
<keyword evidence="10" id="KW-1185">Reference proteome</keyword>
<keyword evidence="4 7" id="KW-0863">Zinc-finger</keyword>
<dbReference type="InterPro" id="IPR036236">
    <property type="entry name" value="Znf_C2H2_sf"/>
</dbReference>
<dbReference type="PANTHER" id="PTHR24394">
    <property type="entry name" value="ZINC FINGER PROTEIN"/>
    <property type="match status" value="1"/>
</dbReference>
<dbReference type="SMART" id="SM00355">
    <property type="entry name" value="ZnF_C2H2"/>
    <property type="match status" value="2"/>
</dbReference>
<dbReference type="EMBL" id="OU015566">
    <property type="protein sequence ID" value="CAG5103358.1"/>
    <property type="molecule type" value="Genomic_DNA"/>
</dbReference>
<evidence type="ECO:0000313" key="10">
    <source>
        <dbReference type="Proteomes" id="UP001158576"/>
    </source>
</evidence>
<evidence type="ECO:0000256" key="1">
    <source>
        <dbReference type="ARBA" id="ARBA00004123"/>
    </source>
</evidence>
<evidence type="ECO:0000256" key="7">
    <source>
        <dbReference type="PROSITE-ProRule" id="PRU00042"/>
    </source>
</evidence>
<sequence>MKKETKKKNKSPIICKYCGKHFNRNFAVKRHERIHTGEKPYQCDFCDVKFNQSGTLYEHKRRRHKKAQEALSQKQLKFRGRKIINEVVHYRICIDEEDKDENVKEIWVPIFDIEDFQDVVEFEKFMSGEL</sequence>
<feature type="domain" description="C2H2-type" evidence="8">
    <location>
        <begin position="41"/>
        <end position="69"/>
    </location>
</feature>
<dbReference type="PROSITE" id="PS00028">
    <property type="entry name" value="ZINC_FINGER_C2H2_1"/>
    <property type="match status" value="2"/>
</dbReference>
<evidence type="ECO:0000259" key="8">
    <source>
        <dbReference type="PROSITE" id="PS50157"/>
    </source>
</evidence>
<protein>
    <submittedName>
        <fullName evidence="9">Oidioi.mRNA.OKI2018_I69.chr1.g736.t1.cds</fullName>
    </submittedName>
</protein>
<feature type="domain" description="C2H2-type" evidence="8">
    <location>
        <begin position="13"/>
        <end position="40"/>
    </location>
</feature>
<evidence type="ECO:0000256" key="6">
    <source>
        <dbReference type="ARBA" id="ARBA00023242"/>
    </source>
</evidence>
<evidence type="ECO:0000256" key="4">
    <source>
        <dbReference type="ARBA" id="ARBA00022771"/>
    </source>
</evidence>